<dbReference type="GO" id="GO:0003712">
    <property type="term" value="F:transcription coregulator activity"/>
    <property type="evidence" value="ECO:0007669"/>
    <property type="project" value="InterPro"/>
</dbReference>
<dbReference type="OMA" id="ACENITR"/>
<dbReference type="PANTHER" id="PTHR12434">
    <property type="entry name" value="MEDIATOR OF RNA POLYMERASE II TRANSCRIPTION SUBUNIT 22"/>
    <property type="match status" value="1"/>
</dbReference>
<accession>A0A6P6XLN9</accession>
<evidence type="ECO:0000313" key="9">
    <source>
        <dbReference type="Proteomes" id="UP000515146"/>
    </source>
</evidence>
<evidence type="ECO:0000313" key="10">
    <source>
        <dbReference type="RefSeq" id="XP_027193668.1"/>
    </source>
</evidence>
<comment type="subcellular location">
    <subcellularLocation>
        <location evidence="1">Nucleus</location>
    </subcellularLocation>
</comment>
<dbReference type="OrthoDB" id="203279at2759"/>
<proteinExistence type="inferred from homology"/>
<evidence type="ECO:0000256" key="3">
    <source>
        <dbReference type="ARBA" id="ARBA00019695"/>
    </source>
</evidence>
<dbReference type="RefSeq" id="XP_027193668.1">
    <property type="nucleotide sequence ID" value="XM_027337867.1"/>
</dbReference>
<dbReference type="InterPro" id="IPR009332">
    <property type="entry name" value="Med22"/>
</dbReference>
<dbReference type="GeneID" id="113788416"/>
<dbReference type="Proteomes" id="UP000515146">
    <property type="component" value="Unplaced"/>
</dbReference>
<comment type="similarity">
    <text evidence="2">Belongs to the Mediator complex subunit 22 family.</text>
</comment>
<dbReference type="PANTHER" id="PTHR12434:SF6">
    <property type="entry name" value="MEDIATOR OF RNA POLYMERASE II TRANSCRIPTION SUBUNIT 22"/>
    <property type="match status" value="1"/>
</dbReference>
<dbReference type="FunCoup" id="A0A6P6XLN9">
    <property type="interactions" value="1250"/>
</dbReference>
<dbReference type="AlphaFoldDB" id="A0A6P6XLN9"/>
<keyword evidence="4" id="KW-0805">Transcription regulation</keyword>
<sequence>MAHHHHHQHQSYDSFLTNYQHRLKSDINTIAENFAEIFRTVRIDDKIQYSKLDELSFEVNIRAANFIRACESLLKLIWEIKQYQTINDFPLINESITKKTEQNVRKSKEIDQTLVALRDEMTSELYDLEDEYYNSYIKYTI</sequence>
<reference evidence="10" key="1">
    <citation type="submission" date="2025-08" db="UniProtKB">
        <authorList>
            <consortium name="RefSeq"/>
        </authorList>
    </citation>
    <scope>IDENTIFICATION</scope>
    <source>
        <strain evidence="10">Airmid</strain>
    </source>
</reference>
<evidence type="ECO:0000256" key="2">
    <source>
        <dbReference type="ARBA" id="ARBA00005942"/>
    </source>
</evidence>
<evidence type="ECO:0000256" key="6">
    <source>
        <dbReference type="ARBA" id="ARBA00023242"/>
    </source>
</evidence>
<evidence type="ECO:0000256" key="8">
    <source>
        <dbReference type="ARBA" id="ARBA00031962"/>
    </source>
</evidence>
<keyword evidence="9" id="KW-1185">Reference proteome</keyword>
<evidence type="ECO:0000256" key="5">
    <source>
        <dbReference type="ARBA" id="ARBA00023163"/>
    </source>
</evidence>
<evidence type="ECO:0000256" key="1">
    <source>
        <dbReference type="ARBA" id="ARBA00004123"/>
    </source>
</evidence>
<comment type="function">
    <text evidence="7">Component of the Mediator complex, a coactivator involved in the regulated transcription of nearly all RNA polymerase II-dependent genes. Mediator functions as a bridge to convey information from gene-specific regulatory proteins to the basal RNA polymerase II transcription machinery. Mediator is recruited to promoters by direct interactions with regulatory proteins and serves as a scaffold for the assembly of a functional preinitiation complex with RNA polymerase II and the general transcription factors.</text>
</comment>
<organism evidence="9 10">
    <name type="scientific">Dermatophagoides pteronyssinus</name>
    <name type="common">European house dust mite</name>
    <dbReference type="NCBI Taxonomy" id="6956"/>
    <lineage>
        <taxon>Eukaryota</taxon>
        <taxon>Metazoa</taxon>
        <taxon>Ecdysozoa</taxon>
        <taxon>Arthropoda</taxon>
        <taxon>Chelicerata</taxon>
        <taxon>Arachnida</taxon>
        <taxon>Acari</taxon>
        <taxon>Acariformes</taxon>
        <taxon>Sarcoptiformes</taxon>
        <taxon>Astigmata</taxon>
        <taxon>Psoroptidia</taxon>
        <taxon>Analgoidea</taxon>
        <taxon>Pyroglyphidae</taxon>
        <taxon>Dermatophagoidinae</taxon>
        <taxon>Dermatophagoides</taxon>
    </lineage>
</organism>
<protein>
    <recommendedName>
        <fullName evidence="3">Mediator of RNA polymerase II transcription subunit 22</fullName>
    </recommendedName>
    <alternativeName>
        <fullName evidence="8">Mediator complex subunit 22</fullName>
    </alternativeName>
</protein>
<name>A0A6P6XLN9_DERPT</name>
<gene>
    <name evidence="10" type="primary">LOC113788416</name>
</gene>
<dbReference type="GO" id="GO:0016592">
    <property type="term" value="C:mediator complex"/>
    <property type="evidence" value="ECO:0007669"/>
    <property type="project" value="InterPro"/>
</dbReference>
<evidence type="ECO:0000256" key="4">
    <source>
        <dbReference type="ARBA" id="ARBA00023015"/>
    </source>
</evidence>
<dbReference type="KEGG" id="dpte:113788416"/>
<dbReference type="InParanoid" id="A0A6P6XLN9"/>
<dbReference type="Pfam" id="PF06179">
    <property type="entry name" value="Med22"/>
    <property type="match status" value="1"/>
</dbReference>
<keyword evidence="5" id="KW-0804">Transcription</keyword>
<dbReference type="GO" id="GO:0006357">
    <property type="term" value="P:regulation of transcription by RNA polymerase II"/>
    <property type="evidence" value="ECO:0007669"/>
    <property type="project" value="InterPro"/>
</dbReference>
<evidence type="ECO:0000256" key="7">
    <source>
        <dbReference type="ARBA" id="ARBA00025687"/>
    </source>
</evidence>
<keyword evidence="6" id="KW-0539">Nucleus</keyword>